<proteinExistence type="predicted"/>
<reference evidence="1 2" key="1">
    <citation type="journal article" date="2011" name="J. Bacteriol.">
        <title>Draft Genome Sequence of Gordonia neofelifaecis NRRL B-59395, a Cholesterol-Degrading Actinomycete.</title>
        <authorList>
            <person name="Ge F."/>
            <person name="Li W."/>
            <person name="Chen G."/>
            <person name="Liu Y."/>
            <person name="Zhang G."/>
            <person name="Yong B."/>
            <person name="Wang Q."/>
            <person name="Wang N."/>
            <person name="Huang Z."/>
            <person name="Li W."/>
            <person name="Wang J."/>
            <person name="Wu C."/>
            <person name="Xie Q."/>
            <person name="Liu G."/>
        </authorList>
    </citation>
    <scope>NUCLEOTIDE SEQUENCE [LARGE SCALE GENOMIC DNA]</scope>
    <source>
        <strain evidence="1 2">NRRL B-59395</strain>
    </source>
</reference>
<dbReference type="AlphaFoldDB" id="F1YLD3"/>
<dbReference type="EMBL" id="AEUD01000011">
    <property type="protein sequence ID" value="EGD54593.1"/>
    <property type="molecule type" value="Genomic_DNA"/>
</dbReference>
<organism evidence="1 2">
    <name type="scientific">Gordonia neofelifaecis NRRL B-59395</name>
    <dbReference type="NCBI Taxonomy" id="644548"/>
    <lineage>
        <taxon>Bacteria</taxon>
        <taxon>Bacillati</taxon>
        <taxon>Actinomycetota</taxon>
        <taxon>Actinomycetes</taxon>
        <taxon>Mycobacteriales</taxon>
        <taxon>Gordoniaceae</taxon>
        <taxon>Gordonia</taxon>
    </lineage>
</organism>
<comment type="caution">
    <text evidence="1">The sequence shown here is derived from an EMBL/GenBank/DDBJ whole genome shotgun (WGS) entry which is preliminary data.</text>
</comment>
<name>F1YLD3_9ACTN</name>
<accession>F1YLD3</accession>
<dbReference type="OrthoDB" id="2426596at2"/>
<dbReference type="STRING" id="644548.SCNU_13463"/>
<dbReference type="eggNOG" id="COG3170">
    <property type="taxonomic scope" value="Bacteria"/>
</dbReference>
<protein>
    <submittedName>
        <fullName evidence="1">Uncharacterized protein</fullName>
    </submittedName>
</protein>
<dbReference type="Proteomes" id="UP000035065">
    <property type="component" value="Unassembled WGS sequence"/>
</dbReference>
<evidence type="ECO:0000313" key="1">
    <source>
        <dbReference type="EMBL" id="EGD54593.1"/>
    </source>
</evidence>
<evidence type="ECO:0000313" key="2">
    <source>
        <dbReference type="Proteomes" id="UP000035065"/>
    </source>
</evidence>
<gene>
    <name evidence="1" type="ORF">SCNU_13463</name>
</gene>
<dbReference type="RefSeq" id="WP_009679894.1">
    <property type="nucleotide sequence ID" value="NZ_AEUD01000011.1"/>
</dbReference>
<sequence>MRREWTRDDLLRDMTAAAWINDRLAPPYEGTVAELVPSGYDRYLRVLHPVERTIDDQPIEQFSWSDVARVNGRIAHAEMQWTNISTGGADELVVPCNSGPSYIDFAPGTMIDEIARLLTGDRTDVSCTFAFWEGNTAHEDIARDFPKARIGAFNFYLTSGPSSRAAESLHGLRANMWWPEDRSWYVCSHFDFICTYIGASSAAADRILLSSAVEAWPAAPNHRITADGDKLNPARPIRGRG</sequence>
<keyword evidence="2" id="KW-1185">Reference proteome</keyword>